<feature type="non-terminal residue" evidence="1">
    <location>
        <position position="1"/>
    </location>
</feature>
<dbReference type="EMBL" id="LAZR01057767">
    <property type="protein sequence ID" value="KKK71377.1"/>
    <property type="molecule type" value="Genomic_DNA"/>
</dbReference>
<dbReference type="AlphaFoldDB" id="A0A0F8XQR1"/>
<proteinExistence type="predicted"/>
<feature type="non-terminal residue" evidence="1">
    <location>
        <position position="383"/>
    </location>
</feature>
<accession>A0A0F8XQR1</accession>
<reference evidence="1" key="1">
    <citation type="journal article" date="2015" name="Nature">
        <title>Complex archaea that bridge the gap between prokaryotes and eukaryotes.</title>
        <authorList>
            <person name="Spang A."/>
            <person name="Saw J.H."/>
            <person name="Jorgensen S.L."/>
            <person name="Zaremba-Niedzwiedzka K."/>
            <person name="Martijn J."/>
            <person name="Lind A.E."/>
            <person name="van Eijk R."/>
            <person name="Schleper C."/>
            <person name="Guy L."/>
            <person name="Ettema T.J."/>
        </authorList>
    </citation>
    <scope>NUCLEOTIDE SEQUENCE</scope>
</reference>
<sequence>TMNAPIDMDGNKLLNLENVGYGIKHGLFWGTFDFNETDIGDEPLGWTPNNSGGCTTTIIDSFDGHVNVLQLNDSSGAGIAAINSPTFTQGLDSTIELWIAKSSISSNTILNIYIQEGSTYLTLLQLEGNDLHYFAGSFISIKNDFLLVNSLVHIKIVLNDTANTFDCYINETLEGSGLPYENNSTSGLNNIYFSTDAADTGYIAYIDAIGVSTDTRYNVGDNYTPLINNDGIALQPTQTLSTVDGTDLVIDVDISFNGGQLFDGQDVSALAADLANQCTTAEAHAYVEANALTLTQNVTFNAGQLFDGQDVSALATDLGNQATAAEAHAYVEANALTLTNALAMGTNKITGLGNGANPQDAMAFGQKYTNAEAVQAAEDAGLI</sequence>
<gene>
    <name evidence="1" type="ORF">LCGC14_2914520</name>
</gene>
<organism evidence="1">
    <name type="scientific">marine sediment metagenome</name>
    <dbReference type="NCBI Taxonomy" id="412755"/>
    <lineage>
        <taxon>unclassified sequences</taxon>
        <taxon>metagenomes</taxon>
        <taxon>ecological metagenomes</taxon>
    </lineage>
</organism>
<evidence type="ECO:0000313" key="1">
    <source>
        <dbReference type="EMBL" id="KKK71377.1"/>
    </source>
</evidence>
<comment type="caution">
    <text evidence="1">The sequence shown here is derived from an EMBL/GenBank/DDBJ whole genome shotgun (WGS) entry which is preliminary data.</text>
</comment>
<name>A0A0F8XQR1_9ZZZZ</name>
<protein>
    <submittedName>
        <fullName evidence="1">Uncharacterized protein</fullName>
    </submittedName>
</protein>